<dbReference type="STRING" id="42156.A0A3P7K7M4"/>
<dbReference type="SUPFAM" id="SSF52540">
    <property type="entry name" value="P-loop containing nucleoside triphosphate hydrolases"/>
    <property type="match status" value="1"/>
</dbReference>
<protein>
    <recommendedName>
        <fullName evidence="4">Myosin motor domain-containing protein</fullName>
    </recommendedName>
</protein>
<accession>A0A3P7K7M4</accession>
<dbReference type="AlphaFoldDB" id="A0A3P7K7M4"/>
<dbReference type="OrthoDB" id="10485943at2759"/>
<evidence type="ECO:0000256" key="1">
    <source>
        <dbReference type="SAM" id="MobiDB-lite"/>
    </source>
</evidence>
<sequence>SSAARYLQQCILNHQQSPRQLFTSRTSSAAATTTTATSPPPPPTTTSASVGAAKTLMDKYEFAVRHYAGQVWYDCGQFVEKNRLQIKWETIKLLATSKNSVKYLINYLCNNSH</sequence>
<proteinExistence type="predicted"/>
<gene>
    <name evidence="2" type="ORF">NLS_LOCUS10199</name>
</gene>
<keyword evidence="3" id="KW-1185">Reference proteome</keyword>
<feature type="compositionally biased region" description="Low complexity" evidence="1">
    <location>
        <begin position="26"/>
        <end position="37"/>
    </location>
</feature>
<dbReference type="EMBL" id="UYRX01002811">
    <property type="protein sequence ID" value="VDM93552.1"/>
    <property type="molecule type" value="Genomic_DNA"/>
</dbReference>
<evidence type="ECO:0008006" key="4">
    <source>
        <dbReference type="Google" id="ProtNLM"/>
    </source>
</evidence>
<evidence type="ECO:0000313" key="2">
    <source>
        <dbReference type="EMBL" id="VDM93552.1"/>
    </source>
</evidence>
<evidence type="ECO:0000313" key="3">
    <source>
        <dbReference type="Proteomes" id="UP000277928"/>
    </source>
</evidence>
<name>A0A3P7K7M4_LITSI</name>
<dbReference type="Gene3D" id="1.20.58.530">
    <property type="match status" value="1"/>
</dbReference>
<feature type="non-terminal residue" evidence="2">
    <location>
        <position position="1"/>
    </location>
</feature>
<reference evidence="2 3" key="1">
    <citation type="submission" date="2018-08" db="EMBL/GenBank/DDBJ databases">
        <authorList>
            <person name="Laetsch R D."/>
            <person name="Stevens L."/>
            <person name="Kumar S."/>
            <person name="Blaxter L. M."/>
        </authorList>
    </citation>
    <scope>NUCLEOTIDE SEQUENCE [LARGE SCALE GENOMIC DNA]</scope>
</reference>
<dbReference type="InterPro" id="IPR027417">
    <property type="entry name" value="P-loop_NTPase"/>
</dbReference>
<organism evidence="2 3">
    <name type="scientific">Litomosoides sigmodontis</name>
    <name type="common">Filarial nematode worm</name>
    <dbReference type="NCBI Taxonomy" id="42156"/>
    <lineage>
        <taxon>Eukaryota</taxon>
        <taxon>Metazoa</taxon>
        <taxon>Ecdysozoa</taxon>
        <taxon>Nematoda</taxon>
        <taxon>Chromadorea</taxon>
        <taxon>Rhabditida</taxon>
        <taxon>Spirurina</taxon>
        <taxon>Spiruromorpha</taxon>
        <taxon>Filarioidea</taxon>
        <taxon>Onchocercidae</taxon>
        <taxon>Litomosoides</taxon>
    </lineage>
</organism>
<feature type="region of interest" description="Disordered" evidence="1">
    <location>
        <begin position="18"/>
        <end position="50"/>
    </location>
</feature>
<dbReference type="Proteomes" id="UP000277928">
    <property type="component" value="Unassembled WGS sequence"/>
</dbReference>